<dbReference type="Gene3D" id="1.25.40.20">
    <property type="entry name" value="Ankyrin repeat-containing domain"/>
    <property type="match status" value="1"/>
</dbReference>
<dbReference type="Pfam" id="PF12796">
    <property type="entry name" value="Ank_2"/>
    <property type="match status" value="1"/>
</dbReference>
<dbReference type="RefSeq" id="WP_197528465.1">
    <property type="nucleotide sequence ID" value="NZ_CP036278.1"/>
</dbReference>
<organism evidence="4 5">
    <name type="scientific">Aeoliella mucimassa</name>
    <dbReference type="NCBI Taxonomy" id="2527972"/>
    <lineage>
        <taxon>Bacteria</taxon>
        <taxon>Pseudomonadati</taxon>
        <taxon>Planctomycetota</taxon>
        <taxon>Planctomycetia</taxon>
        <taxon>Pirellulales</taxon>
        <taxon>Lacipirellulaceae</taxon>
        <taxon>Aeoliella</taxon>
    </lineage>
</organism>
<dbReference type="SUPFAM" id="SSF48403">
    <property type="entry name" value="Ankyrin repeat"/>
    <property type="match status" value="1"/>
</dbReference>
<proteinExistence type="predicted"/>
<dbReference type="PANTHER" id="PTHR24189">
    <property type="entry name" value="MYOTROPHIN"/>
    <property type="match status" value="1"/>
</dbReference>
<dbReference type="AlphaFoldDB" id="A0A518ARY8"/>
<dbReference type="InterPro" id="IPR050745">
    <property type="entry name" value="Multifunctional_regulatory"/>
</dbReference>
<gene>
    <name evidence="4" type="ORF">Pan181_37100</name>
</gene>
<evidence type="ECO:0000313" key="5">
    <source>
        <dbReference type="Proteomes" id="UP000315750"/>
    </source>
</evidence>
<name>A0A518ARY8_9BACT</name>
<evidence type="ECO:0000256" key="2">
    <source>
        <dbReference type="ARBA" id="ARBA00023043"/>
    </source>
</evidence>
<dbReference type="InterPro" id="IPR036770">
    <property type="entry name" value="Ankyrin_rpt-contain_sf"/>
</dbReference>
<evidence type="ECO:0000256" key="3">
    <source>
        <dbReference type="PROSITE-ProRule" id="PRU00023"/>
    </source>
</evidence>
<protein>
    <submittedName>
        <fullName evidence="4">Ankyrin repeats (3 copies)</fullName>
    </submittedName>
</protein>
<evidence type="ECO:0000313" key="4">
    <source>
        <dbReference type="EMBL" id="QDU57493.1"/>
    </source>
</evidence>
<evidence type="ECO:0000256" key="1">
    <source>
        <dbReference type="ARBA" id="ARBA00022737"/>
    </source>
</evidence>
<reference evidence="4 5" key="1">
    <citation type="submission" date="2019-02" db="EMBL/GenBank/DDBJ databases">
        <title>Deep-cultivation of Planctomycetes and their phenomic and genomic characterization uncovers novel biology.</title>
        <authorList>
            <person name="Wiegand S."/>
            <person name="Jogler M."/>
            <person name="Boedeker C."/>
            <person name="Pinto D."/>
            <person name="Vollmers J."/>
            <person name="Rivas-Marin E."/>
            <person name="Kohn T."/>
            <person name="Peeters S.H."/>
            <person name="Heuer A."/>
            <person name="Rast P."/>
            <person name="Oberbeckmann S."/>
            <person name="Bunk B."/>
            <person name="Jeske O."/>
            <person name="Meyerdierks A."/>
            <person name="Storesund J.E."/>
            <person name="Kallscheuer N."/>
            <person name="Luecker S."/>
            <person name="Lage O.M."/>
            <person name="Pohl T."/>
            <person name="Merkel B.J."/>
            <person name="Hornburger P."/>
            <person name="Mueller R.-W."/>
            <person name="Bruemmer F."/>
            <person name="Labrenz M."/>
            <person name="Spormann A.M."/>
            <person name="Op den Camp H."/>
            <person name="Overmann J."/>
            <person name="Amann R."/>
            <person name="Jetten M.S.M."/>
            <person name="Mascher T."/>
            <person name="Medema M.H."/>
            <person name="Devos D.P."/>
            <person name="Kaster A.-K."/>
            <person name="Ovreas L."/>
            <person name="Rohde M."/>
            <person name="Galperin M.Y."/>
            <person name="Jogler C."/>
        </authorList>
    </citation>
    <scope>NUCLEOTIDE SEQUENCE [LARGE SCALE GENOMIC DNA]</scope>
    <source>
        <strain evidence="4 5">Pan181</strain>
    </source>
</reference>
<sequence>MEERPANHRQAVGFICHVGRKVTLAIVLCLVVIGGCNRSSTFWGQLGLRASDYFEGDADLALCKAIENSDLHAIDQAIANGADVNAIGKDGVTPLMWAFPDSSAEVFEKLLKLGADPNVLYTGESLQTRKLAFGQGKAVTHQVTIYGGKKFYLVFEHGGDGNLPAGPNKMGISGRPPIAMLTGVHSGESSEETIKRLQVLIDHGADMNPARYSDGFLPVEGQCYGHNFAVSLAMLKAGADPHRRNPLTDRDYFDVLNFASTGSNGKWINAEQAKELKVLLAWLHEQYPEESKRLKVDGSAAVFK</sequence>
<keyword evidence="2 3" id="KW-0040">ANK repeat</keyword>
<dbReference type="Proteomes" id="UP000315750">
    <property type="component" value="Chromosome"/>
</dbReference>
<accession>A0A518ARY8</accession>
<dbReference type="PANTHER" id="PTHR24189:SF50">
    <property type="entry name" value="ANKYRIN REPEAT AND SOCS BOX PROTEIN 2"/>
    <property type="match status" value="1"/>
</dbReference>
<keyword evidence="1" id="KW-0677">Repeat</keyword>
<feature type="repeat" description="ANK" evidence="3">
    <location>
        <begin position="90"/>
        <end position="122"/>
    </location>
</feature>
<dbReference type="SMART" id="SM00248">
    <property type="entry name" value="ANK"/>
    <property type="match status" value="2"/>
</dbReference>
<dbReference type="PROSITE" id="PS50297">
    <property type="entry name" value="ANK_REP_REGION"/>
    <property type="match status" value="1"/>
</dbReference>
<dbReference type="EMBL" id="CP036278">
    <property type="protein sequence ID" value="QDU57493.1"/>
    <property type="molecule type" value="Genomic_DNA"/>
</dbReference>
<dbReference type="InterPro" id="IPR002110">
    <property type="entry name" value="Ankyrin_rpt"/>
</dbReference>
<keyword evidence="5" id="KW-1185">Reference proteome</keyword>
<dbReference type="PROSITE" id="PS50088">
    <property type="entry name" value="ANK_REPEAT"/>
    <property type="match status" value="1"/>
</dbReference>
<dbReference type="KEGG" id="amuc:Pan181_37100"/>